<dbReference type="AlphaFoldDB" id="A0AAW1TI16"/>
<keyword evidence="2" id="KW-1185">Reference proteome</keyword>
<protein>
    <submittedName>
        <fullName evidence="1">Uncharacterized protein</fullName>
    </submittedName>
</protein>
<name>A0AAW1TI16_9CUCU</name>
<dbReference type="EMBL" id="JARQZJ010000002">
    <property type="protein sequence ID" value="KAK9870131.1"/>
    <property type="molecule type" value="Genomic_DNA"/>
</dbReference>
<organism evidence="1 2">
    <name type="scientific">Henosepilachna vigintioctopunctata</name>
    <dbReference type="NCBI Taxonomy" id="420089"/>
    <lineage>
        <taxon>Eukaryota</taxon>
        <taxon>Metazoa</taxon>
        <taxon>Ecdysozoa</taxon>
        <taxon>Arthropoda</taxon>
        <taxon>Hexapoda</taxon>
        <taxon>Insecta</taxon>
        <taxon>Pterygota</taxon>
        <taxon>Neoptera</taxon>
        <taxon>Endopterygota</taxon>
        <taxon>Coleoptera</taxon>
        <taxon>Polyphaga</taxon>
        <taxon>Cucujiformia</taxon>
        <taxon>Coccinelloidea</taxon>
        <taxon>Coccinellidae</taxon>
        <taxon>Epilachninae</taxon>
        <taxon>Epilachnini</taxon>
        <taxon>Henosepilachna</taxon>
    </lineage>
</organism>
<evidence type="ECO:0000313" key="1">
    <source>
        <dbReference type="EMBL" id="KAK9870131.1"/>
    </source>
</evidence>
<evidence type="ECO:0000313" key="2">
    <source>
        <dbReference type="Proteomes" id="UP001431783"/>
    </source>
</evidence>
<dbReference type="Proteomes" id="UP001431783">
    <property type="component" value="Unassembled WGS sequence"/>
</dbReference>
<accession>A0AAW1TI16</accession>
<comment type="caution">
    <text evidence="1">The sequence shown here is derived from an EMBL/GenBank/DDBJ whole genome shotgun (WGS) entry which is preliminary data.</text>
</comment>
<sequence length="114" mass="13333">MIHRKLHHRGTKPNYVPYGQLPPHKEGQRESMHFRVVTSDIVDRVASYRSLSLAARINVNVRKTKCPDDEPTFNIIGNKENVWLSNKAASRGRVRRGKCTRHTKRIKKVPERFY</sequence>
<proteinExistence type="predicted"/>
<reference evidence="1 2" key="1">
    <citation type="submission" date="2023-03" db="EMBL/GenBank/DDBJ databases">
        <title>Genome insight into feeding habits of ladybird beetles.</title>
        <authorList>
            <person name="Li H.-S."/>
            <person name="Huang Y.-H."/>
            <person name="Pang H."/>
        </authorList>
    </citation>
    <scope>NUCLEOTIDE SEQUENCE [LARGE SCALE GENOMIC DNA]</scope>
    <source>
        <strain evidence="1">SYSU_2023b</strain>
        <tissue evidence="1">Whole body</tissue>
    </source>
</reference>
<gene>
    <name evidence="1" type="ORF">WA026_006223</name>
</gene>